<reference evidence="1" key="1">
    <citation type="submission" date="2020-08" db="EMBL/GenBank/DDBJ databases">
        <title>Multicomponent nature underlies the extraordinary mechanical properties of spider dragline silk.</title>
        <authorList>
            <person name="Kono N."/>
            <person name="Nakamura H."/>
            <person name="Mori M."/>
            <person name="Yoshida Y."/>
            <person name="Ohtoshi R."/>
            <person name="Malay A.D."/>
            <person name="Moran D.A.P."/>
            <person name="Tomita M."/>
            <person name="Numata K."/>
            <person name="Arakawa K."/>
        </authorList>
    </citation>
    <scope>NUCLEOTIDE SEQUENCE</scope>
</reference>
<evidence type="ECO:0000313" key="1">
    <source>
        <dbReference type="EMBL" id="GFS46867.1"/>
    </source>
</evidence>
<organism evidence="1 2">
    <name type="scientific">Nephila pilipes</name>
    <name type="common">Giant wood spider</name>
    <name type="synonym">Nephila maculata</name>
    <dbReference type="NCBI Taxonomy" id="299642"/>
    <lineage>
        <taxon>Eukaryota</taxon>
        <taxon>Metazoa</taxon>
        <taxon>Ecdysozoa</taxon>
        <taxon>Arthropoda</taxon>
        <taxon>Chelicerata</taxon>
        <taxon>Arachnida</taxon>
        <taxon>Araneae</taxon>
        <taxon>Araneomorphae</taxon>
        <taxon>Entelegynae</taxon>
        <taxon>Araneoidea</taxon>
        <taxon>Nephilidae</taxon>
        <taxon>Nephila</taxon>
    </lineage>
</organism>
<sequence>MYYQLLPSVNIQKYRSFLELELKLVFHSRRMSVLWTLTQNPADPPCSPDDWLEELQKNSDQVRGFTSRMLLLWEWERSNAKVKGANRLQPTFPLIDVPQIDAAE</sequence>
<comment type="caution">
    <text evidence="1">The sequence shown here is derived from an EMBL/GenBank/DDBJ whole genome shotgun (WGS) entry which is preliminary data.</text>
</comment>
<name>A0A8X6II43_NEPPI</name>
<dbReference type="AlphaFoldDB" id="A0A8X6II43"/>
<dbReference type="Proteomes" id="UP000887013">
    <property type="component" value="Unassembled WGS sequence"/>
</dbReference>
<proteinExistence type="predicted"/>
<accession>A0A8X6II43</accession>
<protein>
    <submittedName>
        <fullName evidence="1">Uncharacterized protein</fullName>
    </submittedName>
</protein>
<evidence type="ECO:0000313" key="2">
    <source>
        <dbReference type="Proteomes" id="UP000887013"/>
    </source>
</evidence>
<keyword evidence="2" id="KW-1185">Reference proteome</keyword>
<dbReference type="EMBL" id="BMAW01044884">
    <property type="protein sequence ID" value="GFS46867.1"/>
    <property type="molecule type" value="Genomic_DNA"/>
</dbReference>
<gene>
    <name evidence="1" type="ORF">NPIL_280861</name>
</gene>